<reference evidence="1 2" key="1">
    <citation type="journal article" date="2019" name="Int. J. Syst. Evol. Microbiol.">
        <title>The Global Catalogue of Microorganisms (GCM) 10K type strain sequencing project: providing services to taxonomists for standard genome sequencing and annotation.</title>
        <authorList>
            <consortium name="The Broad Institute Genomics Platform"/>
            <consortium name="The Broad Institute Genome Sequencing Center for Infectious Disease"/>
            <person name="Wu L."/>
            <person name="Ma J."/>
        </authorList>
    </citation>
    <scope>NUCLEOTIDE SEQUENCE [LARGE SCALE GENOMIC DNA]</scope>
    <source>
        <strain evidence="1 2">JCM 14735</strain>
    </source>
</reference>
<accession>A0ABN2K965</accession>
<dbReference type="EMBL" id="BAAAOA010000008">
    <property type="protein sequence ID" value="GAA1750765.1"/>
    <property type="molecule type" value="Genomic_DNA"/>
</dbReference>
<dbReference type="Proteomes" id="UP001501204">
    <property type="component" value="Unassembled WGS sequence"/>
</dbReference>
<evidence type="ECO:0000313" key="2">
    <source>
        <dbReference type="Proteomes" id="UP001501204"/>
    </source>
</evidence>
<evidence type="ECO:0008006" key="3">
    <source>
        <dbReference type="Google" id="ProtNLM"/>
    </source>
</evidence>
<organism evidence="1 2">
    <name type="scientific">Kocuria aegyptia</name>
    <dbReference type="NCBI Taxonomy" id="330943"/>
    <lineage>
        <taxon>Bacteria</taxon>
        <taxon>Bacillati</taxon>
        <taxon>Actinomycetota</taxon>
        <taxon>Actinomycetes</taxon>
        <taxon>Micrococcales</taxon>
        <taxon>Micrococcaceae</taxon>
        <taxon>Kocuria</taxon>
    </lineage>
</organism>
<gene>
    <name evidence="1" type="ORF">GCM10009767_07080</name>
</gene>
<keyword evidence="2" id="KW-1185">Reference proteome</keyword>
<proteinExistence type="predicted"/>
<protein>
    <recommendedName>
        <fullName evidence="3">Transposase</fullName>
    </recommendedName>
</protein>
<comment type="caution">
    <text evidence="1">The sequence shown here is derived from an EMBL/GenBank/DDBJ whole genome shotgun (WGS) entry which is preliminary data.</text>
</comment>
<name>A0ABN2K965_9MICC</name>
<sequence>MQSNNEAGLLCSGAYVERRTTEGRTLEGIRHCLKRYLARRNYRHLNTAARTDPATAGHA</sequence>
<evidence type="ECO:0000313" key="1">
    <source>
        <dbReference type="EMBL" id="GAA1750765.1"/>
    </source>
</evidence>